<comment type="caution">
    <text evidence="2">The sequence shown here is derived from an EMBL/GenBank/DDBJ whole genome shotgun (WGS) entry which is preliminary data.</text>
</comment>
<organism evidence="2 3">
    <name type="scientific">Bdellovibrio bacteriovorus</name>
    <dbReference type="NCBI Taxonomy" id="959"/>
    <lineage>
        <taxon>Bacteria</taxon>
        <taxon>Pseudomonadati</taxon>
        <taxon>Bdellovibrionota</taxon>
        <taxon>Bdellovibrionia</taxon>
        <taxon>Bdellovibrionales</taxon>
        <taxon>Pseudobdellovibrionaceae</taxon>
        <taxon>Bdellovibrio</taxon>
    </lineage>
</organism>
<dbReference type="Pfam" id="PF18197">
    <property type="entry name" value="TTHB210-like"/>
    <property type="match status" value="1"/>
</dbReference>
<dbReference type="InterPro" id="IPR033786">
    <property type="entry name" value="TTHB210-like"/>
</dbReference>
<dbReference type="AlphaFoldDB" id="A0A150WGX8"/>
<evidence type="ECO:0000259" key="1">
    <source>
        <dbReference type="Pfam" id="PF18197"/>
    </source>
</evidence>
<dbReference type="Proteomes" id="UP000075391">
    <property type="component" value="Unassembled WGS sequence"/>
</dbReference>
<gene>
    <name evidence="2" type="ORF">AZI85_07795</name>
</gene>
<evidence type="ECO:0000313" key="2">
    <source>
        <dbReference type="EMBL" id="KYG62262.1"/>
    </source>
</evidence>
<dbReference type="CDD" id="cd11669">
    <property type="entry name" value="TTHB210-like"/>
    <property type="match status" value="1"/>
</dbReference>
<name>A0A150WGX8_BDEBC</name>
<dbReference type="EMBL" id="LUKF01000016">
    <property type="protein sequence ID" value="KYG62262.1"/>
    <property type="molecule type" value="Genomic_DNA"/>
</dbReference>
<sequence>MGEGTAKAFADIGEDGTPYSVGLALTDGALNALPQHEPGEYTLKLPSILNIPPYNHMVINWMPHGHEPDGIYNRPHFDFHFYFIDETTRKAITCMGADREICLKQPDPDKLPPFYVGGPEGVPQMGWHWVDMRSPEYNGKPFTTTYIYGYYDANLIFIEPMITREFLLKKKKFEQELMLPKTFTHLGYYPQKYSIHFDKTRAMHFITLKYLKEMQ</sequence>
<dbReference type="InterPro" id="IPR040832">
    <property type="entry name" value="TTHB210-like_dom"/>
</dbReference>
<feature type="domain" description="TTHB210-like" evidence="1">
    <location>
        <begin position="14"/>
        <end position="61"/>
    </location>
</feature>
<protein>
    <recommendedName>
        <fullName evidence="1">TTHB210-like domain-containing protein</fullName>
    </recommendedName>
</protein>
<proteinExistence type="predicted"/>
<accession>A0A150WGX8</accession>
<dbReference type="OrthoDB" id="2867208at2"/>
<evidence type="ECO:0000313" key="3">
    <source>
        <dbReference type="Proteomes" id="UP000075391"/>
    </source>
</evidence>
<reference evidence="2 3" key="1">
    <citation type="submission" date="2016-03" db="EMBL/GenBank/DDBJ databases">
        <authorList>
            <person name="Ploux O."/>
        </authorList>
    </citation>
    <scope>NUCLEOTIDE SEQUENCE [LARGE SCALE GENOMIC DNA]</scope>
    <source>
        <strain evidence="2 3">BER2</strain>
    </source>
</reference>